<evidence type="ECO:0000256" key="1">
    <source>
        <dbReference type="SAM" id="MobiDB-lite"/>
    </source>
</evidence>
<proteinExistence type="predicted"/>
<feature type="region of interest" description="Disordered" evidence="1">
    <location>
        <begin position="59"/>
        <end position="78"/>
    </location>
</feature>
<evidence type="ECO:0000313" key="3">
    <source>
        <dbReference type="EMBL" id="KAE8684169.1"/>
    </source>
</evidence>
<feature type="compositionally biased region" description="Acidic residues" evidence="1">
    <location>
        <begin position="103"/>
        <end position="118"/>
    </location>
</feature>
<name>A0A6A2YXW5_HIBSY</name>
<evidence type="ECO:0000313" key="4">
    <source>
        <dbReference type="Proteomes" id="UP000436088"/>
    </source>
</evidence>
<feature type="transmembrane region" description="Helical" evidence="2">
    <location>
        <begin position="26"/>
        <end position="43"/>
    </location>
</feature>
<sequence>MHATHKRSREKNGPTFKTTESIADTGAPFFLAAIGMNTTLPLLKSSRLLRRHILKTHRGLCTESNPQSTPPPPPKIKKHKVAIVADQTRKSNERGLESKNIDDAELDTVFGDESDAVEDNSGSGGYLSEDSSCPSLDENGTEIDQEDMDVDNGGTGD</sequence>
<dbReference type="EMBL" id="VEPZ02001248">
    <property type="protein sequence ID" value="KAE8684169.1"/>
    <property type="molecule type" value="Genomic_DNA"/>
</dbReference>
<reference evidence="3" key="1">
    <citation type="submission" date="2019-09" db="EMBL/GenBank/DDBJ databases">
        <title>Draft genome information of white flower Hibiscus syriacus.</title>
        <authorList>
            <person name="Kim Y.-M."/>
        </authorList>
    </citation>
    <scope>NUCLEOTIDE SEQUENCE [LARGE SCALE GENOMIC DNA]</scope>
    <source>
        <strain evidence="3">YM2019G1</strain>
    </source>
</reference>
<feature type="compositionally biased region" description="Acidic residues" evidence="1">
    <location>
        <begin position="139"/>
        <end position="150"/>
    </location>
</feature>
<protein>
    <submittedName>
        <fullName evidence="3">Uncharacterized protein</fullName>
    </submittedName>
</protein>
<accession>A0A6A2YXW5</accession>
<keyword evidence="2" id="KW-0812">Transmembrane</keyword>
<comment type="caution">
    <text evidence="3">The sequence shown here is derived from an EMBL/GenBank/DDBJ whole genome shotgun (WGS) entry which is preliminary data.</text>
</comment>
<keyword evidence="2" id="KW-0472">Membrane</keyword>
<dbReference type="AlphaFoldDB" id="A0A6A2YXW5"/>
<feature type="compositionally biased region" description="Basic and acidic residues" evidence="1">
    <location>
        <begin position="88"/>
        <end position="102"/>
    </location>
</feature>
<organism evidence="3 4">
    <name type="scientific">Hibiscus syriacus</name>
    <name type="common">Rose of Sharon</name>
    <dbReference type="NCBI Taxonomy" id="106335"/>
    <lineage>
        <taxon>Eukaryota</taxon>
        <taxon>Viridiplantae</taxon>
        <taxon>Streptophyta</taxon>
        <taxon>Embryophyta</taxon>
        <taxon>Tracheophyta</taxon>
        <taxon>Spermatophyta</taxon>
        <taxon>Magnoliopsida</taxon>
        <taxon>eudicotyledons</taxon>
        <taxon>Gunneridae</taxon>
        <taxon>Pentapetalae</taxon>
        <taxon>rosids</taxon>
        <taxon>malvids</taxon>
        <taxon>Malvales</taxon>
        <taxon>Malvaceae</taxon>
        <taxon>Malvoideae</taxon>
        <taxon>Hibiscus</taxon>
    </lineage>
</organism>
<evidence type="ECO:0000256" key="2">
    <source>
        <dbReference type="SAM" id="Phobius"/>
    </source>
</evidence>
<gene>
    <name evidence="3" type="ORF">F3Y22_tig00111151pilonHSYRG00183</name>
</gene>
<feature type="region of interest" description="Disordered" evidence="1">
    <location>
        <begin position="88"/>
        <end position="157"/>
    </location>
</feature>
<keyword evidence="2" id="KW-1133">Transmembrane helix</keyword>
<feature type="region of interest" description="Disordered" evidence="1">
    <location>
        <begin position="1"/>
        <end position="20"/>
    </location>
</feature>
<dbReference type="Proteomes" id="UP000436088">
    <property type="component" value="Unassembled WGS sequence"/>
</dbReference>
<keyword evidence="4" id="KW-1185">Reference proteome</keyword>